<organism evidence="1 2">
    <name type="scientific">Algoriphagus lacus</name>
    <dbReference type="NCBI Taxonomy" id="2056311"/>
    <lineage>
        <taxon>Bacteria</taxon>
        <taxon>Pseudomonadati</taxon>
        <taxon>Bacteroidota</taxon>
        <taxon>Cytophagia</taxon>
        <taxon>Cytophagales</taxon>
        <taxon>Cyclobacteriaceae</taxon>
        <taxon>Algoriphagus</taxon>
    </lineage>
</organism>
<evidence type="ECO:0000313" key="2">
    <source>
        <dbReference type="Proteomes" id="UP000283522"/>
    </source>
</evidence>
<evidence type="ECO:0000313" key="1">
    <source>
        <dbReference type="EMBL" id="RIW17309.1"/>
    </source>
</evidence>
<name>A0A418PUX6_9BACT</name>
<comment type="caution">
    <text evidence="1">The sequence shown here is derived from an EMBL/GenBank/DDBJ whole genome shotgun (WGS) entry which is preliminary data.</text>
</comment>
<dbReference type="EMBL" id="QXML01000002">
    <property type="protein sequence ID" value="RIW17309.1"/>
    <property type="molecule type" value="Genomic_DNA"/>
</dbReference>
<reference evidence="1 2" key="1">
    <citation type="submission" date="2018-09" db="EMBL/GenBank/DDBJ databases">
        <authorList>
            <person name="Wang X."/>
            <person name="Du Z."/>
        </authorList>
    </citation>
    <scope>NUCLEOTIDE SEQUENCE [LARGE SCALE GENOMIC DNA]</scope>
    <source>
        <strain evidence="1 2">N3</strain>
    </source>
</reference>
<dbReference type="RefSeq" id="WP_119476747.1">
    <property type="nucleotide sequence ID" value="NZ_QXML01000002.1"/>
</dbReference>
<dbReference type="AlphaFoldDB" id="A0A418PUX6"/>
<proteinExistence type="predicted"/>
<dbReference type="OrthoDB" id="811930at2"/>
<keyword evidence="2" id="KW-1185">Reference proteome</keyword>
<protein>
    <submittedName>
        <fullName evidence="1">Uncharacterized protein</fullName>
    </submittedName>
</protein>
<accession>A0A418PUX6</accession>
<sequence length="1008" mass="114064">MSQEKPIHLSIEVKSSDGTPIQIASLKINNKEFVSLERPIDQNSDKTSDSILSEPGIVALTTISPSSNGAPTIEEKKEVEATSKANIDPTYDYNILEEFGGNSFYRSFWGKLNYKTLDDKTSLVTYLGNEEVFDQEFVGKWLEPSRIHKCSQEFPHRGRNYFPSAIAVVYSRVIEVRDGKNLIVDFCYNGGSIESPKESTNQDGTFFFDNKFSIEAWGSSVNRKSNLVAKSGQVYGCLGFPKISVGPDSTLNFKWTGEGERPAIHLMLSDAFTGDEHGRGEGMPESFKETFGENLRIFELPGNGRVEIDFDWQLLPPTYSQKVVQYGVPTGVVFYDGAILSSQYGLKRFSNFDQFRIRNQMTKALGFSRAGVTCSMPNQGYCNGGGIHDGYDVTEFCTYRFEGDWFARDPNNMKARTSGGLRLEWIGKSPESPGRFVELESQKAYEFKNLRLRFLSNSEVEVDSPEFTWYHLACQEWTGGTSTGSEFTFIEIQGKRIGLNSNGDFWLTNGENDLEGRSFTSRRVRIFDKIPTQGDLIKHDLQNLKESGLIGKISETRFEVWGWAIQAGDQVSYRGEIFTIESTERKWKTWEQFAEQNSLNDNRLKRGDRRITYTELTLDKPVTDSLALVQFKVEKSMLQDLLDGDFRESCKAGWGIGDEAPGHLMYIDYNVNLILKNVEIHGMIRSTSRPLWSETTRRHSGFIDSISVNALGSQIWKKGDKLWLVHPESAKMQQVELSENFNGNQGDVKILPLTLSQEFPQNSVLVGLFSLATESRFEHIKFIKEDLSPCYSERIDYRPQGLRLRQLLTNDSSKRVQIIGGRISWYSNLENRFEPEVEFSERPLLVNTKSVVPMILNPIVRDKKGVVFGYQSKEAGKEEFFISYRIVVSPGKSIDLCNSMLGADLYLEGNGELILDQLSSKNYIDNNRDSGVGFSLVVQDKFQKSESLVLKGKGGRVGLMVNSPYPIGVLKIDFQNWELRPGLFNGAGFQSAQNQNDPRYSEFIRISK</sequence>
<gene>
    <name evidence="1" type="ORF">D0X99_06085</name>
</gene>
<dbReference type="Proteomes" id="UP000283522">
    <property type="component" value="Unassembled WGS sequence"/>
</dbReference>